<evidence type="ECO:0000313" key="3">
    <source>
        <dbReference type="Proteomes" id="UP000199444"/>
    </source>
</evidence>
<dbReference type="InterPro" id="IPR025689">
    <property type="entry name" value="Spore_YtrH"/>
</dbReference>
<evidence type="ECO:0000256" key="1">
    <source>
        <dbReference type="SAM" id="Phobius"/>
    </source>
</evidence>
<protein>
    <submittedName>
        <fullName evidence="2">Sporulation protein YtrH</fullName>
    </submittedName>
</protein>
<accession>A0A1H1AVN7</accession>
<dbReference type="Proteomes" id="UP000199444">
    <property type="component" value="Unassembled WGS sequence"/>
</dbReference>
<keyword evidence="3" id="KW-1185">Reference proteome</keyword>
<organism evidence="2 3">
    <name type="scientific">Virgibacillus salinus</name>
    <dbReference type="NCBI Taxonomy" id="553311"/>
    <lineage>
        <taxon>Bacteria</taxon>
        <taxon>Bacillati</taxon>
        <taxon>Bacillota</taxon>
        <taxon>Bacilli</taxon>
        <taxon>Bacillales</taxon>
        <taxon>Bacillaceae</taxon>
        <taxon>Virgibacillus</taxon>
    </lineage>
</organism>
<dbReference type="Pfam" id="PF14034">
    <property type="entry name" value="Spore_YtrH"/>
    <property type="match status" value="1"/>
</dbReference>
<dbReference type="RefSeq" id="WP_092492336.1">
    <property type="nucleotide sequence ID" value="NZ_FNKD01000002.1"/>
</dbReference>
<feature type="transmembrane region" description="Helical" evidence="1">
    <location>
        <begin position="80"/>
        <end position="105"/>
    </location>
</feature>
<feature type="transmembrane region" description="Helical" evidence="1">
    <location>
        <begin position="6"/>
        <end position="28"/>
    </location>
</feature>
<sequence length="110" mass="11691">MEERFIAQFIHCFFIAFGVIIGGAIIGSMGSFATGDAPFTSISRIAKSLRIWAVVAAIGGTFDAIANFEKGIYDGSTLDMVKQVLLILSAMGGVKTAMILIGWLIQEDVG</sequence>
<keyword evidence="1" id="KW-0812">Transmembrane</keyword>
<dbReference type="STRING" id="553311.SAMN05216231_1474"/>
<evidence type="ECO:0000313" key="2">
    <source>
        <dbReference type="EMBL" id="SDQ43712.1"/>
    </source>
</evidence>
<gene>
    <name evidence="2" type="ORF">SAMN05216231_1474</name>
</gene>
<keyword evidence="1" id="KW-1133">Transmembrane helix</keyword>
<keyword evidence="1" id="KW-0472">Membrane</keyword>
<reference evidence="2 3" key="1">
    <citation type="submission" date="2016-10" db="EMBL/GenBank/DDBJ databases">
        <authorList>
            <person name="de Groot N.N."/>
        </authorList>
    </citation>
    <scope>NUCLEOTIDE SEQUENCE [LARGE SCALE GENOMIC DNA]</scope>
    <source>
        <strain evidence="2 3">CGMCC 1.10449</strain>
    </source>
</reference>
<proteinExistence type="predicted"/>
<feature type="transmembrane region" description="Helical" evidence="1">
    <location>
        <begin position="49"/>
        <end position="68"/>
    </location>
</feature>
<dbReference type="AlphaFoldDB" id="A0A1H1AVN7"/>
<dbReference type="EMBL" id="FNKD01000002">
    <property type="protein sequence ID" value="SDQ43712.1"/>
    <property type="molecule type" value="Genomic_DNA"/>
</dbReference>
<name>A0A1H1AVN7_9BACI</name>